<evidence type="ECO:0000256" key="1">
    <source>
        <dbReference type="ARBA" id="ARBA00004651"/>
    </source>
</evidence>
<evidence type="ECO:0000313" key="9">
    <source>
        <dbReference type="EMBL" id="PSR86468.1"/>
    </source>
</evidence>
<proteinExistence type="inferred from homology"/>
<dbReference type="OrthoDB" id="753675at2759"/>
<comment type="subcellular location">
    <subcellularLocation>
        <location evidence="1 7">Cell membrane</location>
        <topology evidence="1 7">Multi-pass membrane protein</topology>
    </subcellularLocation>
</comment>
<dbReference type="InParanoid" id="A0A2R6P760"/>
<feature type="transmembrane region" description="Helical" evidence="7">
    <location>
        <begin position="182"/>
        <end position="204"/>
    </location>
</feature>
<accession>A0A2R6P760</accession>
<reference evidence="9 10" key="1">
    <citation type="submission" date="2017-07" db="EMBL/GenBank/DDBJ databases">
        <title>An improved, manually edited Actinidia chinensis var. chinensis (kiwifruit) genome highlights the challenges associated with draft genomes and gene prediction in plants.</title>
        <authorList>
            <person name="Pilkington S."/>
            <person name="Crowhurst R."/>
            <person name="Hilario E."/>
            <person name="Nardozza S."/>
            <person name="Fraser L."/>
            <person name="Peng Y."/>
            <person name="Gunaseelan K."/>
            <person name="Simpson R."/>
            <person name="Tahir J."/>
            <person name="Deroles S."/>
            <person name="Templeton K."/>
            <person name="Luo Z."/>
            <person name="Davy M."/>
            <person name="Cheng C."/>
            <person name="Mcneilage M."/>
            <person name="Scaglione D."/>
            <person name="Liu Y."/>
            <person name="Zhang Q."/>
            <person name="Datson P."/>
            <person name="De Silva N."/>
            <person name="Gardiner S."/>
            <person name="Bassett H."/>
            <person name="Chagne D."/>
            <person name="Mccallum J."/>
            <person name="Dzierzon H."/>
            <person name="Deng C."/>
            <person name="Wang Y.-Y."/>
            <person name="Barron N."/>
            <person name="Manako K."/>
            <person name="Bowen J."/>
            <person name="Foster T."/>
            <person name="Erridge Z."/>
            <person name="Tiffin H."/>
            <person name="Waite C."/>
            <person name="Davies K."/>
            <person name="Grierson E."/>
            <person name="Laing W."/>
            <person name="Kirk R."/>
            <person name="Chen X."/>
            <person name="Wood M."/>
            <person name="Montefiori M."/>
            <person name="Brummell D."/>
            <person name="Schwinn K."/>
            <person name="Catanach A."/>
            <person name="Fullerton C."/>
            <person name="Li D."/>
            <person name="Meiyalaghan S."/>
            <person name="Nieuwenhuizen N."/>
            <person name="Read N."/>
            <person name="Prakash R."/>
            <person name="Hunter D."/>
            <person name="Zhang H."/>
            <person name="Mckenzie M."/>
            <person name="Knabel M."/>
            <person name="Harris A."/>
            <person name="Allan A."/>
            <person name="Chen A."/>
            <person name="Janssen B."/>
            <person name="Plunkett B."/>
            <person name="Dwamena C."/>
            <person name="Voogd C."/>
            <person name="Leif D."/>
            <person name="Lafferty D."/>
            <person name="Souleyre E."/>
            <person name="Varkonyi-Gasic E."/>
            <person name="Gambi F."/>
            <person name="Hanley J."/>
            <person name="Yao J.-L."/>
            <person name="Cheung J."/>
            <person name="David K."/>
            <person name="Warren B."/>
            <person name="Marsh K."/>
            <person name="Snowden K."/>
            <person name="Lin-Wang K."/>
            <person name="Brian L."/>
            <person name="Martinez-Sanchez M."/>
            <person name="Wang M."/>
            <person name="Ileperuma N."/>
            <person name="Macnee N."/>
            <person name="Campin R."/>
            <person name="Mcatee P."/>
            <person name="Drummond R."/>
            <person name="Espley R."/>
            <person name="Ireland H."/>
            <person name="Wu R."/>
            <person name="Atkinson R."/>
            <person name="Karunairetnam S."/>
            <person name="Bulley S."/>
            <person name="Chunkath S."/>
            <person name="Hanley Z."/>
            <person name="Storey R."/>
            <person name="Thrimawithana A."/>
            <person name="Thomson S."/>
            <person name="David C."/>
            <person name="Testolin R."/>
        </authorList>
    </citation>
    <scope>NUCLEOTIDE SEQUENCE [LARGE SCALE GENOMIC DNA]</scope>
    <source>
        <strain evidence="10">cv. Red5</strain>
        <tissue evidence="9">Young leaf</tissue>
    </source>
</reference>
<dbReference type="InterPro" id="IPR006702">
    <property type="entry name" value="CASP_dom"/>
</dbReference>
<dbReference type="PANTHER" id="PTHR36488:SF11">
    <property type="entry name" value="CASP-LIKE PROTEIN"/>
    <property type="match status" value="1"/>
</dbReference>
<keyword evidence="4 7" id="KW-0812">Transmembrane</keyword>
<dbReference type="InterPro" id="IPR044173">
    <property type="entry name" value="CASPL"/>
</dbReference>
<protein>
    <recommendedName>
        <fullName evidence="7">CASP-like protein</fullName>
    </recommendedName>
</protein>
<dbReference type="EMBL" id="NKQK01000028">
    <property type="protein sequence ID" value="PSR86468.1"/>
    <property type="molecule type" value="Genomic_DNA"/>
</dbReference>
<comment type="similarity">
    <text evidence="2 7">Belongs to the Casparian strip membrane proteins (CASP) family.</text>
</comment>
<evidence type="ECO:0000256" key="2">
    <source>
        <dbReference type="ARBA" id="ARBA00007651"/>
    </source>
</evidence>
<keyword evidence="3 7" id="KW-1003">Cell membrane</keyword>
<dbReference type="STRING" id="1590841.A0A2R6P760"/>
<dbReference type="PANTHER" id="PTHR36488">
    <property type="entry name" value="CASP-LIKE PROTEIN 1U1"/>
    <property type="match status" value="1"/>
</dbReference>
<dbReference type="OMA" id="VIANWVC"/>
<evidence type="ECO:0000313" key="10">
    <source>
        <dbReference type="Proteomes" id="UP000241394"/>
    </source>
</evidence>
<dbReference type="AlphaFoldDB" id="A0A2R6P760"/>
<evidence type="ECO:0000256" key="6">
    <source>
        <dbReference type="ARBA" id="ARBA00023136"/>
    </source>
</evidence>
<evidence type="ECO:0000256" key="4">
    <source>
        <dbReference type="ARBA" id="ARBA00022692"/>
    </source>
</evidence>
<dbReference type="GO" id="GO:0005886">
    <property type="term" value="C:plasma membrane"/>
    <property type="evidence" value="ECO:0007669"/>
    <property type="project" value="UniProtKB-SubCell"/>
</dbReference>
<evidence type="ECO:0000256" key="7">
    <source>
        <dbReference type="RuleBase" id="RU361233"/>
    </source>
</evidence>
<evidence type="ECO:0000256" key="5">
    <source>
        <dbReference type="ARBA" id="ARBA00022989"/>
    </source>
</evidence>
<dbReference type="Gramene" id="PSR86468">
    <property type="protein sequence ID" value="PSR86468"/>
    <property type="gene ID" value="CEY00_Acc32090"/>
</dbReference>
<sequence>MDATKKSDETTIPIRESKSGKSNYAPTIVATTKATDEAKGGWRRGVAIFDFILRLCAIAAALAATTTMGTTEQTLPFFTQFFQFQASYDDLPTFSFFVIANAIASGYLVLSLPFSIVGIVRPHVVGVRLLLLICDIVMVALTTAAASAATAIVYLAHNGNTNTNWPAICQQFNDFCQSVSGAVVASLIAAAIFMFLVLLSAIALKRN</sequence>
<dbReference type="FunCoup" id="A0A2R6P760">
    <property type="interactions" value="388"/>
</dbReference>
<feature type="transmembrane region" description="Helical" evidence="7">
    <location>
        <begin position="129"/>
        <end position="156"/>
    </location>
</feature>
<dbReference type="Proteomes" id="UP000241394">
    <property type="component" value="Chromosome LG28"/>
</dbReference>
<gene>
    <name evidence="9" type="ORF">CEY00_Acc32090</name>
</gene>
<organism evidence="9 10">
    <name type="scientific">Actinidia chinensis var. chinensis</name>
    <name type="common">Chinese soft-hair kiwi</name>
    <dbReference type="NCBI Taxonomy" id="1590841"/>
    <lineage>
        <taxon>Eukaryota</taxon>
        <taxon>Viridiplantae</taxon>
        <taxon>Streptophyta</taxon>
        <taxon>Embryophyta</taxon>
        <taxon>Tracheophyta</taxon>
        <taxon>Spermatophyta</taxon>
        <taxon>Magnoliopsida</taxon>
        <taxon>eudicotyledons</taxon>
        <taxon>Gunneridae</taxon>
        <taxon>Pentapetalae</taxon>
        <taxon>asterids</taxon>
        <taxon>Ericales</taxon>
        <taxon>Actinidiaceae</taxon>
        <taxon>Actinidia</taxon>
    </lineage>
</organism>
<keyword evidence="6 7" id="KW-0472">Membrane</keyword>
<evidence type="ECO:0000259" key="8">
    <source>
        <dbReference type="Pfam" id="PF04535"/>
    </source>
</evidence>
<feature type="domain" description="Casparian strip membrane protein" evidence="8">
    <location>
        <begin position="44"/>
        <end position="191"/>
    </location>
</feature>
<reference evidence="10" key="2">
    <citation type="journal article" date="2018" name="BMC Genomics">
        <title>A manually annotated Actinidia chinensis var. chinensis (kiwifruit) genome highlights the challenges associated with draft genomes and gene prediction in plants.</title>
        <authorList>
            <person name="Pilkington S.M."/>
            <person name="Crowhurst R."/>
            <person name="Hilario E."/>
            <person name="Nardozza S."/>
            <person name="Fraser L."/>
            <person name="Peng Y."/>
            <person name="Gunaseelan K."/>
            <person name="Simpson R."/>
            <person name="Tahir J."/>
            <person name="Deroles S.C."/>
            <person name="Templeton K."/>
            <person name="Luo Z."/>
            <person name="Davy M."/>
            <person name="Cheng C."/>
            <person name="McNeilage M."/>
            <person name="Scaglione D."/>
            <person name="Liu Y."/>
            <person name="Zhang Q."/>
            <person name="Datson P."/>
            <person name="De Silva N."/>
            <person name="Gardiner S.E."/>
            <person name="Bassett H."/>
            <person name="Chagne D."/>
            <person name="McCallum J."/>
            <person name="Dzierzon H."/>
            <person name="Deng C."/>
            <person name="Wang Y.Y."/>
            <person name="Barron L."/>
            <person name="Manako K."/>
            <person name="Bowen J."/>
            <person name="Foster T.M."/>
            <person name="Erridge Z.A."/>
            <person name="Tiffin H."/>
            <person name="Waite C.N."/>
            <person name="Davies K.M."/>
            <person name="Grierson E.P."/>
            <person name="Laing W.A."/>
            <person name="Kirk R."/>
            <person name="Chen X."/>
            <person name="Wood M."/>
            <person name="Montefiori M."/>
            <person name="Brummell D.A."/>
            <person name="Schwinn K.E."/>
            <person name="Catanach A."/>
            <person name="Fullerton C."/>
            <person name="Li D."/>
            <person name="Meiyalaghan S."/>
            <person name="Nieuwenhuizen N."/>
            <person name="Read N."/>
            <person name="Prakash R."/>
            <person name="Hunter D."/>
            <person name="Zhang H."/>
            <person name="McKenzie M."/>
            <person name="Knabel M."/>
            <person name="Harris A."/>
            <person name="Allan A.C."/>
            <person name="Gleave A."/>
            <person name="Chen A."/>
            <person name="Janssen B.J."/>
            <person name="Plunkett B."/>
            <person name="Ampomah-Dwamena C."/>
            <person name="Voogd C."/>
            <person name="Leif D."/>
            <person name="Lafferty D."/>
            <person name="Souleyre E.J.F."/>
            <person name="Varkonyi-Gasic E."/>
            <person name="Gambi F."/>
            <person name="Hanley J."/>
            <person name="Yao J.L."/>
            <person name="Cheung J."/>
            <person name="David K.M."/>
            <person name="Warren B."/>
            <person name="Marsh K."/>
            <person name="Snowden K.C."/>
            <person name="Lin-Wang K."/>
            <person name="Brian L."/>
            <person name="Martinez-Sanchez M."/>
            <person name="Wang M."/>
            <person name="Ileperuma N."/>
            <person name="Macnee N."/>
            <person name="Campin R."/>
            <person name="McAtee P."/>
            <person name="Drummond R.S.M."/>
            <person name="Espley R.V."/>
            <person name="Ireland H.S."/>
            <person name="Wu R."/>
            <person name="Atkinson R.G."/>
            <person name="Karunairetnam S."/>
            <person name="Bulley S."/>
            <person name="Chunkath S."/>
            <person name="Hanley Z."/>
            <person name="Storey R."/>
            <person name="Thrimawithana A.H."/>
            <person name="Thomson S."/>
            <person name="David C."/>
            <person name="Testolin R."/>
            <person name="Huang H."/>
            <person name="Hellens R.P."/>
            <person name="Schaffer R.J."/>
        </authorList>
    </citation>
    <scope>NUCLEOTIDE SEQUENCE [LARGE SCALE GENOMIC DNA]</scope>
    <source>
        <strain evidence="10">cv. Red5</strain>
    </source>
</reference>
<feature type="transmembrane region" description="Helical" evidence="7">
    <location>
        <begin position="51"/>
        <end position="71"/>
    </location>
</feature>
<feature type="transmembrane region" description="Helical" evidence="7">
    <location>
        <begin position="91"/>
        <end position="117"/>
    </location>
</feature>
<evidence type="ECO:0000256" key="3">
    <source>
        <dbReference type="ARBA" id="ARBA00022475"/>
    </source>
</evidence>
<keyword evidence="10" id="KW-1185">Reference proteome</keyword>
<comment type="subunit">
    <text evidence="7">Homodimer and heterodimers.</text>
</comment>
<comment type="caution">
    <text evidence="9">The sequence shown here is derived from an EMBL/GenBank/DDBJ whole genome shotgun (WGS) entry which is preliminary data.</text>
</comment>
<dbReference type="NCBIfam" id="TIGR01569">
    <property type="entry name" value="A_tha_TIGR01569"/>
    <property type="match status" value="1"/>
</dbReference>
<dbReference type="InterPro" id="IPR006459">
    <property type="entry name" value="CASP/CASPL"/>
</dbReference>
<dbReference type="Pfam" id="PF04535">
    <property type="entry name" value="CASP_dom"/>
    <property type="match status" value="1"/>
</dbReference>
<keyword evidence="5 7" id="KW-1133">Transmembrane helix</keyword>
<name>A0A2R6P760_ACTCC</name>